<feature type="domain" description="Ig-like" evidence="10">
    <location>
        <begin position="57"/>
        <end position="138"/>
    </location>
</feature>
<name>A0A2K6TVP9_SAIBB</name>
<dbReference type="GO" id="GO:0019864">
    <property type="term" value="F:IgG binding"/>
    <property type="evidence" value="ECO:0007669"/>
    <property type="project" value="UniProtKB-KW"/>
</dbReference>
<evidence type="ECO:0000313" key="12">
    <source>
        <dbReference type="Proteomes" id="UP000233220"/>
    </source>
</evidence>
<dbReference type="GO" id="GO:0009897">
    <property type="term" value="C:external side of plasma membrane"/>
    <property type="evidence" value="ECO:0007669"/>
    <property type="project" value="TreeGrafter"/>
</dbReference>
<keyword evidence="3" id="KW-0390">IgG-binding protein</keyword>
<dbReference type="InterPro" id="IPR050488">
    <property type="entry name" value="Ig_Fc_receptor"/>
</dbReference>
<dbReference type="FunFam" id="2.60.40.10:FF:000217">
    <property type="entry name" value="High affinity immunoglobulin gamma Fc receptor I"/>
    <property type="match status" value="1"/>
</dbReference>
<dbReference type="GO" id="GO:0071806">
    <property type="term" value="P:protein transmembrane transport"/>
    <property type="evidence" value="ECO:0007669"/>
    <property type="project" value="Ensembl"/>
</dbReference>
<evidence type="ECO:0000259" key="10">
    <source>
        <dbReference type="PROSITE" id="PS50835"/>
    </source>
</evidence>
<dbReference type="PROSITE" id="PS50835">
    <property type="entry name" value="IG_LIKE"/>
    <property type="match status" value="2"/>
</dbReference>
<protein>
    <recommendedName>
        <fullName evidence="10">Ig-like domain-containing protein</fullName>
    </recommendedName>
</protein>
<keyword evidence="5 9" id="KW-0472">Membrane</keyword>
<dbReference type="GO" id="GO:0160006">
    <property type="term" value="P:Fc receptor-mediated immune complex endocytosis"/>
    <property type="evidence" value="ECO:0007669"/>
    <property type="project" value="Ensembl"/>
</dbReference>
<dbReference type="GeneTree" id="ENSGT01050000244808"/>
<organism evidence="11 12">
    <name type="scientific">Saimiri boliviensis boliviensis</name>
    <name type="common">Bolivian squirrel monkey</name>
    <dbReference type="NCBI Taxonomy" id="39432"/>
    <lineage>
        <taxon>Eukaryota</taxon>
        <taxon>Metazoa</taxon>
        <taxon>Chordata</taxon>
        <taxon>Craniata</taxon>
        <taxon>Vertebrata</taxon>
        <taxon>Euteleostomi</taxon>
        <taxon>Mammalia</taxon>
        <taxon>Eutheria</taxon>
        <taxon>Euarchontoglires</taxon>
        <taxon>Primates</taxon>
        <taxon>Haplorrhini</taxon>
        <taxon>Platyrrhini</taxon>
        <taxon>Cebidae</taxon>
        <taxon>Saimiriinae</taxon>
        <taxon>Saimiri</taxon>
    </lineage>
</organism>
<dbReference type="Proteomes" id="UP000233220">
    <property type="component" value="Unplaced"/>
</dbReference>
<feature type="domain" description="Ig-like" evidence="10">
    <location>
        <begin position="154"/>
        <end position="216"/>
    </location>
</feature>
<dbReference type="GO" id="GO:0019767">
    <property type="term" value="F:IgE receptor activity"/>
    <property type="evidence" value="ECO:0007669"/>
    <property type="project" value="Ensembl"/>
</dbReference>
<evidence type="ECO:0000256" key="8">
    <source>
        <dbReference type="ARBA" id="ARBA00023319"/>
    </source>
</evidence>
<evidence type="ECO:0000256" key="1">
    <source>
        <dbReference type="ARBA" id="ARBA00004236"/>
    </source>
</evidence>
<reference evidence="11" key="1">
    <citation type="submission" date="2025-08" db="UniProtKB">
        <authorList>
            <consortium name="Ensembl"/>
        </authorList>
    </citation>
    <scope>IDENTIFICATION</scope>
</reference>
<dbReference type="InterPro" id="IPR003599">
    <property type="entry name" value="Ig_sub"/>
</dbReference>
<proteinExistence type="predicted"/>
<dbReference type="STRING" id="39432.ENSSBOP00000023734"/>
<dbReference type="Ensembl" id="ENSSBOT00000040591.1">
    <property type="protein sequence ID" value="ENSSBOP00000023734.1"/>
    <property type="gene ID" value="ENSSBOG00000028366.1"/>
</dbReference>
<dbReference type="InterPro" id="IPR013783">
    <property type="entry name" value="Ig-like_fold"/>
</dbReference>
<dbReference type="CDD" id="cd05752">
    <property type="entry name" value="Ig1_FcgammaR_like"/>
    <property type="match status" value="1"/>
</dbReference>
<dbReference type="GO" id="GO:0017038">
    <property type="term" value="P:protein import"/>
    <property type="evidence" value="ECO:0007669"/>
    <property type="project" value="Ensembl"/>
</dbReference>
<dbReference type="PANTHER" id="PTHR11481">
    <property type="entry name" value="IMMUNOGLOBULIN FC RECEPTOR"/>
    <property type="match status" value="1"/>
</dbReference>
<dbReference type="SMART" id="SM00409">
    <property type="entry name" value="IG"/>
    <property type="match status" value="2"/>
</dbReference>
<evidence type="ECO:0000256" key="2">
    <source>
        <dbReference type="ARBA" id="ARBA00022475"/>
    </source>
</evidence>
<evidence type="ECO:0000313" key="11">
    <source>
        <dbReference type="Ensembl" id="ENSSBOP00000023734.1"/>
    </source>
</evidence>
<evidence type="ECO:0000256" key="9">
    <source>
        <dbReference type="SAM" id="Phobius"/>
    </source>
</evidence>
<dbReference type="Gene3D" id="2.60.40.10">
    <property type="entry name" value="Immunoglobulins"/>
    <property type="match status" value="2"/>
</dbReference>
<keyword evidence="4" id="KW-0732">Signal</keyword>
<dbReference type="GO" id="GO:0002468">
    <property type="term" value="P:dendritic cell antigen processing and presentation"/>
    <property type="evidence" value="ECO:0007669"/>
    <property type="project" value="Ensembl"/>
</dbReference>
<dbReference type="InterPro" id="IPR007110">
    <property type="entry name" value="Ig-like_dom"/>
</dbReference>
<dbReference type="GO" id="GO:0045780">
    <property type="term" value="P:positive regulation of bone resorption"/>
    <property type="evidence" value="ECO:0007669"/>
    <property type="project" value="Ensembl"/>
</dbReference>
<dbReference type="GO" id="GO:0019770">
    <property type="term" value="F:IgG receptor activity"/>
    <property type="evidence" value="ECO:0007669"/>
    <property type="project" value="Ensembl"/>
</dbReference>
<evidence type="ECO:0000256" key="4">
    <source>
        <dbReference type="ARBA" id="ARBA00022729"/>
    </source>
</evidence>
<dbReference type="CDD" id="cd05753">
    <property type="entry name" value="Ig2_FcgammaR_like"/>
    <property type="match status" value="1"/>
</dbReference>
<dbReference type="GO" id="GO:0001788">
    <property type="term" value="P:antibody-dependent cellular cytotoxicity"/>
    <property type="evidence" value="ECO:0007669"/>
    <property type="project" value="TreeGrafter"/>
</dbReference>
<keyword evidence="8" id="KW-0393">Immunoglobulin domain</keyword>
<evidence type="ECO:0000256" key="3">
    <source>
        <dbReference type="ARBA" id="ARBA00022652"/>
    </source>
</evidence>
<comment type="subcellular location">
    <subcellularLocation>
        <location evidence="1">Cell membrane</location>
    </subcellularLocation>
</comment>
<sequence>GLGERLFTSSCLVSLVPLGLQITAVTCSLQCGIMWQLLLPTALLLLVSAGRRAEDLPKAVVSLEPQWNRVLEKDSVTLKCQGTSLPEDNSTQWFHDGKLVSSQDSSYFIASVTVNDSGNYMCQTRLSTCSDPVQLEVHTGWLVLQASHWMYKDQGDRIHLRCHSWKNTPLHKVTYLQNGKGKKYFHQNSDFYIPKATPKDNGSYFCRGLVGSKNVSSESVNIIILGKKWSSASPVFLPGYQVSFCVVMVLLFAVDTGLYFSVKRNIRSSTRDWKDHKFKWNKDPQDK</sequence>
<dbReference type="GO" id="GO:0001913">
    <property type="term" value="P:T cell mediated cytotoxicity"/>
    <property type="evidence" value="ECO:0007669"/>
    <property type="project" value="Ensembl"/>
</dbReference>
<keyword evidence="9" id="KW-1133">Transmembrane helix</keyword>
<dbReference type="Pfam" id="PF13895">
    <property type="entry name" value="Ig_2"/>
    <property type="match status" value="2"/>
</dbReference>
<accession>A0A2K6TVP9</accession>
<feature type="transmembrane region" description="Helical" evidence="9">
    <location>
        <begin position="240"/>
        <end position="262"/>
    </location>
</feature>
<reference evidence="11" key="2">
    <citation type="submission" date="2025-09" db="UniProtKB">
        <authorList>
            <consortium name="Ensembl"/>
        </authorList>
    </citation>
    <scope>IDENTIFICATION</scope>
</reference>
<dbReference type="SUPFAM" id="SSF48726">
    <property type="entry name" value="Immunoglobulin"/>
    <property type="match status" value="2"/>
</dbReference>
<keyword evidence="9" id="KW-0812">Transmembrane</keyword>
<evidence type="ECO:0000256" key="7">
    <source>
        <dbReference type="ARBA" id="ARBA00023180"/>
    </source>
</evidence>
<dbReference type="GO" id="GO:0140507">
    <property type="term" value="P:granzyme-mediated programmed cell death signaling pathway"/>
    <property type="evidence" value="ECO:0007669"/>
    <property type="project" value="Ensembl"/>
</dbReference>
<dbReference type="PANTHER" id="PTHR11481:SF103">
    <property type="entry name" value="LOW AFFINITY IMMUNOGLOBULIN GAMMA FC REGION RECEPTOR III-A-RELATED"/>
    <property type="match status" value="1"/>
</dbReference>
<dbReference type="InterPro" id="IPR036179">
    <property type="entry name" value="Ig-like_dom_sf"/>
</dbReference>
<evidence type="ECO:0000256" key="5">
    <source>
        <dbReference type="ARBA" id="ARBA00023136"/>
    </source>
</evidence>
<dbReference type="AlphaFoldDB" id="A0A2K6TVP9"/>
<keyword evidence="6" id="KW-1015">Disulfide bond</keyword>
<dbReference type="FunFam" id="2.60.40.10:FF:000356">
    <property type="entry name" value="Low affinity immunoglobulin gamma Fc region receptor III-A"/>
    <property type="match status" value="1"/>
</dbReference>
<evidence type="ECO:0000256" key="6">
    <source>
        <dbReference type="ARBA" id="ARBA00023157"/>
    </source>
</evidence>
<keyword evidence="12" id="KW-1185">Reference proteome</keyword>
<dbReference type="GO" id="GO:0042119">
    <property type="term" value="P:neutrophil activation"/>
    <property type="evidence" value="ECO:0007669"/>
    <property type="project" value="Ensembl"/>
</dbReference>
<keyword evidence="2" id="KW-1003">Cell membrane</keyword>
<keyword evidence="7" id="KW-0325">Glycoprotein</keyword>